<dbReference type="Gene3D" id="1.10.150.50">
    <property type="entry name" value="Transcription Factor, Ets-1"/>
    <property type="match status" value="1"/>
</dbReference>
<evidence type="ECO:0000313" key="3">
    <source>
        <dbReference type="EMBL" id="GMF20366.1"/>
    </source>
</evidence>
<accession>A0A9W6TVC4</accession>
<feature type="region of interest" description="Disordered" evidence="1">
    <location>
        <begin position="1"/>
        <end position="35"/>
    </location>
</feature>
<proteinExistence type="predicted"/>
<dbReference type="OrthoDB" id="202764at2759"/>
<name>A0A9W6TVC4_9STRA</name>
<feature type="compositionally biased region" description="Pro residues" evidence="1">
    <location>
        <begin position="93"/>
        <end position="109"/>
    </location>
</feature>
<comment type="caution">
    <text evidence="3">The sequence shown here is derived from an EMBL/GenBank/DDBJ whole genome shotgun (WGS) entry which is preliminary data.</text>
</comment>
<dbReference type="EMBL" id="BSXT01000194">
    <property type="protein sequence ID" value="GMF20366.1"/>
    <property type="molecule type" value="Genomic_DNA"/>
</dbReference>
<protein>
    <submittedName>
        <fullName evidence="3">Unnamed protein product</fullName>
    </submittedName>
</protein>
<feature type="compositionally biased region" description="Acidic residues" evidence="1">
    <location>
        <begin position="182"/>
        <end position="203"/>
    </location>
</feature>
<feature type="domain" description="SAM" evidence="2">
    <location>
        <begin position="135"/>
        <end position="178"/>
    </location>
</feature>
<reference evidence="3" key="1">
    <citation type="submission" date="2023-04" db="EMBL/GenBank/DDBJ databases">
        <title>Phytophthora fragariaefolia NBRC 109709.</title>
        <authorList>
            <person name="Ichikawa N."/>
            <person name="Sato H."/>
            <person name="Tonouchi N."/>
        </authorList>
    </citation>
    <scope>NUCLEOTIDE SEQUENCE</scope>
    <source>
        <strain evidence="3">NBRC 109709</strain>
    </source>
</reference>
<dbReference type="SUPFAM" id="SSF47769">
    <property type="entry name" value="SAM/Pointed domain"/>
    <property type="match status" value="1"/>
</dbReference>
<keyword evidence="4" id="KW-1185">Reference proteome</keyword>
<dbReference type="Proteomes" id="UP001165121">
    <property type="component" value="Unassembled WGS sequence"/>
</dbReference>
<sequence length="275" mass="29980">MSHPSDANKPSPPPQTTQPSIIAPAGKMPPSVLTTHASRCSKRPIKCIRCCQLFPADAIVAHSTNCKFVPVINPAPGGSPSQVQSQATQQPTSRPPIKIPPPPPFPPPSTATTPVPVSQLNTRRASADPRLGFRFQQKQCNGEMLLELTESDLINDFGVRDRVQRERILHAIEAINTSCAFSDEDDEDDEDEDEVDDLEESEQYDAQASIDSSRPQMRHSLGGGTATQSVCWFATDALTNLVCMDSNVWPPTRYSSTQISTLTAKNPGKFIALFQ</sequence>
<feature type="region of interest" description="Disordered" evidence="1">
    <location>
        <begin position="77"/>
        <end position="128"/>
    </location>
</feature>
<dbReference type="AlphaFoldDB" id="A0A9W6TVC4"/>
<dbReference type="Pfam" id="PF07647">
    <property type="entry name" value="SAM_2"/>
    <property type="match status" value="1"/>
</dbReference>
<dbReference type="InterPro" id="IPR013761">
    <property type="entry name" value="SAM/pointed_sf"/>
</dbReference>
<organism evidence="3 4">
    <name type="scientific">Phytophthora fragariaefolia</name>
    <dbReference type="NCBI Taxonomy" id="1490495"/>
    <lineage>
        <taxon>Eukaryota</taxon>
        <taxon>Sar</taxon>
        <taxon>Stramenopiles</taxon>
        <taxon>Oomycota</taxon>
        <taxon>Peronosporomycetes</taxon>
        <taxon>Peronosporales</taxon>
        <taxon>Peronosporaceae</taxon>
        <taxon>Phytophthora</taxon>
    </lineage>
</organism>
<feature type="compositionally biased region" description="Polar residues" evidence="1">
    <location>
        <begin position="204"/>
        <end position="215"/>
    </location>
</feature>
<feature type="region of interest" description="Disordered" evidence="1">
    <location>
        <begin position="180"/>
        <end position="221"/>
    </location>
</feature>
<evidence type="ECO:0000313" key="4">
    <source>
        <dbReference type="Proteomes" id="UP001165121"/>
    </source>
</evidence>
<gene>
    <name evidence="3" type="ORF">Pfra01_000240300</name>
</gene>
<evidence type="ECO:0000259" key="2">
    <source>
        <dbReference type="PROSITE" id="PS50105"/>
    </source>
</evidence>
<dbReference type="InterPro" id="IPR001660">
    <property type="entry name" value="SAM"/>
</dbReference>
<feature type="compositionally biased region" description="Polar residues" evidence="1">
    <location>
        <begin position="79"/>
        <end position="90"/>
    </location>
</feature>
<evidence type="ECO:0000256" key="1">
    <source>
        <dbReference type="SAM" id="MobiDB-lite"/>
    </source>
</evidence>
<dbReference type="PROSITE" id="PS50105">
    <property type="entry name" value="SAM_DOMAIN"/>
    <property type="match status" value="1"/>
</dbReference>